<dbReference type="EMBL" id="CAJNOC010003154">
    <property type="protein sequence ID" value="CAF0970093.1"/>
    <property type="molecule type" value="Genomic_DNA"/>
</dbReference>
<accession>A0A814ENV0</accession>
<evidence type="ECO:0000313" key="2">
    <source>
        <dbReference type="EMBL" id="CAF0970093.1"/>
    </source>
</evidence>
<reference evidence="2" key="1">
    <citation type="submission" date="2021-02" db="EMBL/GenBank/DDBJ databases">
        <authorList>
            <person name="Nowell W R."/>
        </authorList>
    </citation>
    <scope>NUCLEOTIDE SEQUENCE</scope>
    <source>
        <strain evidence="2">Ploen Becks lab</strain>
    </source>
</reference>
<gene>
    <name evidence="2" type="ORF">OXX778_LOCUS14874</name>
</gene>
<proteinExistence type="predicted"/>
<protein>
    <submittedName>
        <fullName evidence="2">Uncharacterized protein</fullName>
    </submittedName>
</protein>
<dbReference type="Proteomes" id="UP000663879">
    <property type="component" value="Unassembled WGS sequence"/>
</dbReference>
<feature type="non-terminal residue" evidence="2">
    <location>
        <position position="95"/>
    </location>
</feature>
<evidence type="ECO:0000313" key="3">
    <source>
        <dbReference type="Proteomes" id="UP000663879"/>
    </source>
</evidence>
<keyword evidence="1" id="KW-0472">Membrane</keyword>
<comment type="caution">
    <text evidence="2">The sequence shown here is derived from an EMBL/GenBank/DDBJ whole genome shotgun (WGS) entry which is preliminary data.</text>
</comment>
<keyword evidence="1" id="KW-0812">Transmembrane</keyword>
<name>A0A814ENV0_9BILA</name>
<dbReference type="OrthoDB" id="10191747at2759"/>
<evidence type="ECO:0000256" key="1">
    <source>
        <dbReference type="SAM" id="Phobius"/>
    </source>
</evidence>
<feature type="transmembrane region" description="Helical" evidence="1">
    <location>
        <begin position="48"/>
        <end position="65"/>
    </location>
</feature>
<organism evidence="2 3">
    <name type="scientific">Brachionus calyciflorus</name>
    <dbReference type="NCBI Taxonomy" id="104777"/>
    <lineage>
        <taxon>Eukaryota</taxon>
        <taxon>Metazoa</taxon>
        <taxon>Spiralia</taxon>
        <taxon>Gnathifera</taxon>
        <taxon>Rotifera</taxon>
        <taxon>Eurotatoria</taxon>
        <taxon>Monogononta</taxon>
        <taxon>Pseudotrocha</taxon>
        <taxon>Ploima</taxon>
        <taxon>Brachionidae</taxon>
        <taxon>Brachionus</taxon>
    </lineage>
</organism>
<sequence length="95" mass="11470">MKEAVELLSIIVSAIFGKQYETSKTRDESPDAWFDFYFNLMEYTWNKYYKLITMMLFLIVLIITCRKLRCHKKKVNDKFDKLDTRLEQLIETLSN</sequence>
<dbReference type="AlphaFoldDB" id="A0A814ENV0"/>
<keyword evidence="1" id="KW-1133">Transmembrane helix</keyword>
<keyword evidence="3" id="KW-1185">Reference proteome</keyword>